<reference evidence="1 2" key="1">
    <citation type="journal article" date="2022" name="Nat. Plants">
        <title>Genomes of leafy and leafless Platanthera orchids illuminate the evolution of mycoheterotrophy.</title>
        <authorList>
            <person name="Li M.H."/>
            <person name="Liu K.W."/>
            <person name="Li Z."/>
            <person name="Lu H.C."/>
            <person name="Ye Q.L."/>
            <person name="Zhang D."/>
            <person name="Wang J.Y."/>
            <person name="Li Y.F."/>
            <person name="Zhong Z.M."/>
            <person name="Liu X."/>
            <person name="Yu X."/>
            <person name="Liu D.K."/>
            <person name="Tu X.D."/>
            <person name="Liu B."/>
            <person name="Hao Y."/>
            <person name="Liao X.Y."/>
            <person name="Jiang Y.T."/>
            <person name="Sun W.H."/>
            <person name="Chen J."/>
            <person name="Chen Y.Q."/>
            <person name="Ai Y."/>
            <person name="Zhai J.W."/>
            <person name="Wu S.S."/>
            <person name="Zhou Z."/>
            <person name="Hsiao Y.Y."/>
            <person name="Wu W.L."/>
            <person name="Chen Y.Y."/>
            <person name="Lin Y.F."/>
            <person name="Hsu J.L."/>
            <person name="Li C.Y."/>
            <person name="Wang Z.W."/>
            <person name="Zhao X."/>
            <person name="Zhong W.Y."/>
            <person name="Ma X.K."/>
            <person name="Ma L."/>
            <person name="Huang J."/>
            <person name="Chen G.Z."/>
            <person name="Huang M.Z."/>
            <person name="Huang L."/>
            <person name="Peng D.H."/>
            <person name="Luo Y.B."/>
            <person name="Zou S.Q."/>
            <person name="Chen S.P."/>
            <person name="Lan S."/>
            <person name="Tsai W.C."/>
            <person name="Van de Peer Y."/>
            <person name="Liu Z.J."/>
        </authorList>
    </citation>
    <scope>NUCLEOTIDE SEQUENCE [LARGE SCALE GENOMIC DNA]</scope>
    <source>
        <strain evidence="1">Lor287</strain>
    </source>
</reference>
<dbReference type="AlphaFoldDB" id="A0AAP0G6B9"/>
<dbReference type="Proteomes" id="UP001418222">
    <property type="component" value="Unassembled WGS sequence"/>
</dbReference>
<evidence type="ECO:0000313" key="1">
    <source>
        <dbReference type="EMBL" id="KAK8940637.1"/>
    </source>
</evidence>
<organism evidence="1 2">
    <name type="scientific">Platanthera zijinensis</name>
    <dbReference type="NCBI Taxonomy" id="2320716"/>
    <lineage>
        <taxon>Eukaryota</taxon>
        <taxon>Viridiplantae</taxon>
        <taxon>Streptophyta</taxon>
        <taxon>Embryophyta</taxon>
        <taxon>Tracheophyta</taxon>
        <taxon>Spermatophyta</taxon>
        <taxon>Magnoliopsida</taxon>
        <taxon>Liliopsida</taxon>
        <taxon>Asparagales</taxon>
        <taxon>Orchidaceae</taxon>
        <taxon>Orchidoideae</taxon>
        <taxon>Orchideae</taxon>
        <taxon>Orchidinae</taxon>
        <taxon>Platanthera</taxon>
    </lineage>
</organism>
<evidence type="ECO:0000313" key="2">
    <source>
        <dbReference type="Proteomes" id="UP001418222"/>
    </source>
</evidence>
<protein>
    <submittedName>
        <fullName evidence="1">Uncharacterized protein</fullName>
    </submittedName>
</protein>
<keyword evidence="2" id="KW-1185">Reference proteome</keyword>
<comment type="caution">
    <text evidence="1">The sequence shown here is derived from an EMBL/GenBank/DDBJ whole genome shotgun (WGS) entry which is preliminary data.</text>
</comment>
<name>A0AAP0G6B9_9ASPA</name>
<dbReference type="EMBL" id="JBBWWQ010000008">
    <property type="protein sequence ID" value="KAK8940637.1"/>
    <property type="molecule type" value="Genomic_DNA"/>
</dbReference>
<proteinExistence type="predicted"/>
<sequence>MLLNPMLPTFYGCNKNQIPQLEEITSIKLMVLKGCPMCYFDNGYNKSCGSATCQHGIKKAKVIEWNPKSTKIMADADKAFVVGSKKARSLLGAMLIFKSFLTDIFSAKPTRKRKSL</sequence>
<gene>
    <name evidence="1" type="ORF">KSP39_PZI010265</name>
</gene>
<accession>A0AAP0G6B9</accession>